<dbReference type="OrthoDB" id="9794157at2"/>
<dbReference type="Proteomes" id="UP000077421">
    <property type="component" value="Unassembled WGS sequence"/>
</dbReference>
<dbReference type="InterPro" id="IPR003741">
    <property type="entry name" value="LUD_dom"/>
</dbReference>
<evidence type="ECO:0000313" key="2">
    <source>
        <dbReference type="EMBL" id="OAG93295.1"/>
    </source>
</evidence>
<dbReference type="AlphaFoldDB" id="A0A162UHX5"/>
<evidence type="ECO:0000313" key="4">
    <source>
        <dbReference type="Proteomes" id="UP000077421"/>
    </source>
</evidence>
<evidence type="ECO:0000259" key="1">
    <source>
        <dbReference type="Pfam" id="PF02589"/>
    </source>
</evidence>
<proteinExistence type="predicted"/>
<reference evidence="2 4" key="1">
    <citation type="submission" date="2016-02" db="EMBL/GenBank/DDBJ databases">
        <title>Draft genome sequence of Acidibacillus ferrooxidans SLC66.</title>
        <authorList>
            <person name="Oliveira G."/>
            <person name="Nancucheo I."/>
            <person name="Dall'Agnol H."/>
            <person name="Johnson B."/>
            <person name="Oliveira R."/>
            <person name="Nunes G.L."/>
            <person name="Tzotzos G."/>
            <person name="Orellana S.C."/>
            <person name="Salim A.C."/>
            <person name="Araujo F.M."/>
        </authorList>
    </citation>
    <scope>NUCLEOTIDE SEQUENCE [LARGE SCALE GENOMIC DNA]</scope>
    <source>
        <strain evidence="2 4">SLC66</strain>
    </source>
</reference>
<protein>
    <recommendedName>
        <fullName evidence="1">LUD domain-containing protein</fullName>
    </recommendedName>
</protein>
<comment type="caution">
    <text evidence="2">The sequence shown here is derived from an EMBL/GenBank/DDBJ whole genome shotgun (WGS) entry which is preliminary data.</text>
</comment>
<dbReference type="SUPFAM" id="SSF100950">
    <property type="entry name" value="NagB/RpiA/CoA transferase-like"/>
    <property type="match status" value="1"/>
</dbReference>
<organism evidence="2 4">
    <name type="scientific">Ferroacidibacillus organovorans</name>
    <dbReference type="NCBI Taxonomy" id="1765683"/>
    <lineage>
        <taxon>Bacteria</taxon>
        <taxon>Bacillati</taxon>
        <taxon>Bacillota</taxon>
        <taxon>Bacilli</taxon>
        <taxon>Bacillales</taxon>
        <taxon>Alicyclobacillaceae</taxon>
        <taxon>Ferroacidibacillus</taxon>
    </lineage>
</organism>
<dbReference type="Proteomes" id="UP000190229">
    <property type="component" value="Unassembled WGS sequence"/>
</dbReference>
<dbReference type="PANTHER" id="PTHR43682">
    <property type="entry name" value="LACTATE UTILIZATION PROTEIN C"/>
    <property type="match status" value="1"/>
</dbReference>
<gene>
    <name evidence="2" type="ORF">AYW79_11310</name>
    <name evidence="3" type="ORF">B2M26_08700</name>
</gene>
<reference evidence="3 5" key="2">
    <citation type="submission" date="2017-02" db="EMBL/GenBank/DDBJ databases">
        <title>Draft genome of Acidibacillus ferrooxidans Huett2.</title>
        <authorList>
            <person name="Schopf S."/>
        </authorList>
    </citation>
    <scope>NUCLEOTIDE SEQUENCE [LARGE SCALE GENOMIC DNA]</scope>
    <source>
        <strain evidence="3 5">Huett2</strain>
    </source>
</reference>
<accession>A0A162UHX5</accession>
<keyword evidence="5" id="KW-1185">Reference proteome</keyword>
<dbReference type="InterPro" id="IPR037171">
    <property type="entry name" value="NagB/RpiA_transferase-like"/>
</dbReference>
<dbReference type="InterPro" id="IPR024185">
    <property type="entry name" value="FTHF_cligase-like_sf"/>
</dbReference>
<evidence type="ECO:0000313" key="5">
    <source>
        <dbReference type="Proteomes" id="UP000190229"/>
    </source>
</evidence>
<dbReference type="Gene3D" id="3.40.50.10420">
    <property type="entry name" value="NagB/RpiA/CoA transferase-like"/>
    <property type="match status" value="1"/>
</dbReference>
<dbReference type="Pfam" id="PF02589">
    <property type="entry name" value="LUD_dom"/>
    <property type="match status" value="1"/>
</dbReference>
<feature type="domain" description="LUD" evidence="1">
    <location>
        <begin position="47"/>
        <end position="220"/>
    </location>
</feature>
<name>A0A162UHX5_9BACL</name>
<evidence type="ECO:0000313" key="3">
    <source>
        <dbReference type="EMBL" id="OPG16111.1"/>
    </source>
</evidence>
<dbReference type="STRING" id="1765683.B2M26_08700"/>
<dbReference type="EMBL" id="LSUQ01000041">
    <property type="protein sequence ID" value="OAG93295.1"/>
    <property type="molecule type" value="Genomic_DNA"/>
</dbReference>
<dbReference type="PANTHER" id="PTHR43682:SF1">
    <property type="entry name" value="LACTATE UTILIZATION PROTEIN C"/>
    <property type="match status" value="1"/>
</dbReference>
<sequence>MNEQAFLTMVAKRLGRDHAAQVAPVRDAAMDASPHTPSPTESRELAAKFARELETLGGEVRQLENDTQIPATVREWLDALHPQRVGVWGGAFVEEFALAEVLKPYQTIVWGSANCIDAYQHVDVSITGCAYAIADTGTIVLLSAPERGRSVAVLPTVHLVILFHDQIKPNMGGVLKELSAIREALPSSVHFISGPSRSSDIENDQTIGIHGPAAVLALVVKNRFTHPYA</sequence>
<dbReference type="EMBL" id="MWPS01000022">
    <property type="protein sequence ID" value="OPG16111.1"/>
    <property type="molecule type" value="Genomic_DNA"/>
</dbReference>
<dbReference type="RefSeq" id="WP_067565847.1">
    <property type="nucleotide sequence ID" value="NZ_LSUQ01000041.1"/>
</dbReference>